<feature type="domain" description="Glycosyl hydrolase family 31 C-terminal" evidence="4">
    <location>
        <begin position="275"/>
        <end position="363"/>
    </location>
</feature>
<reference evidence="5 6" key="1">
    <citation type="submission" date="2024-06" db="EMBL/GenBank/DDBJ databases">
        <authorList>
            <person name="Kraege A."/>
            <person name="Thomma B."/>
        </authorList>
    </citation>
    <scope>NUCLEOTIDE SEQUENCE [LARGE SCALE GENOMIC DNA]</scope>
</reference>
<feature type="domain" description="Glycoside hydrolase family 31 TIM barrel" evidence="3">
    <location>
        <begin position="3"/>
        <end position="265"/>
    </location>
</feature>
<evidence type="ECO:0000259" key="3">
    <source>
        <dbReference type="Pfam" id="PF01055"/>
    </source>
</evidence>
<comment type="similarity">
    <text evidence="1 2">Belongs to the glycosyl hydrolase 31 family.</text>
</comment>
<dbReference type="Pfam" id="PF01055">
    <property type="entry name" value="Glyco_hydro_31_2nd"/>
    <property type="match status" value="1"/>
</dbReference>
<proteinExistence type="inferred from homology"/>
<dbReference type="EMBL" id="CAXHTA020000006">
    <property type="protein sequence ID" value="CAL5222311.1"/>
    <property type="molecule type" value="Genomic_DNA"/>
</dbReference>
<evidence type="ECO:0000313" key="6">
    <source>
        <dbReference type="Proteomes" id="UP001497392"/>
    </source>
</evidence>
<dbReference type="InterPro" id="IPR048395">
    <property type="entry name" value="Glyco_hydro_31_C"/>
</dbReference>
<sequence>MQLWPGAVNFPDFFAQQTIEWWTSQIQGVYSQLPLDGLWIDMHEPSNFCTGDVCVLPDSTVDANTDFYCKLTCTSGTGASPNATFIAPPGIYDPPYKINNNNTQLDLSTKTVPLSGRHLDGNLSYDLHNLYGLSHSIATYKALMSTLNRRPFVLSRSTFLGSGAWTAHWTGDTVSDWDDLQWSIGDMLQAGMAGISFVGADICGFNNYATEELCARWAAAGAWQPFARNHHADGFQEFYIWPTVTTVAQKVFTWRLRVLPYHYTAFFDSHTYGCSVMRPLFFPFPGDGSTYYNNYQWMLGDALLVAPILSQGTSTLSAYFPQGVWYNLYNYSVIDTSSGGQNITVQAQTTDNPPVYILGGNIVPIGLNGTNNTSAARTANLTLVAALPGAQSPYFYRCGQGCAAESSPSNLVACGHMYLDQGEEMSVGRSQNNYLAFEVRVVSSGLGGSSLQGSLITYWPGVPGQGANGCSATVKWPILDNVTVLGVPAVNAASVAVQDIGAQTSAAAAFGAAGVVQAQQAQVAAPSSVVFSGLPLPSGDVAYDSVAKVLSITNLGYQLSCPNALKITWQPPTSAAPSGLGVDG</sequence>
<keyword evidence="6" id="KW-1185">Reference proteome</keyword>
<dbReference type="SUPFAM" id="SSF51011">
    <property type="entry name" value="Glycosyl hydrolase domain"/>
    <property type="match status" value="1"/>
</dbReference>
<comment type="caution">
    <text evidence="5">The sequence shown here is derived from an EMBL/GenBank/DDBJ whole genome shotgun (WGS) entry which is preliminary data.</text>
</comment>
<dbReference type="PANTHER" id="PTHR22762">
    <property type="entry name" value="ALPHA-GLUCOSIDASE"/>
    <property type="match status" value="1"/>
</dbReference>
<dbReference type="Gene3D" id="3.20.20.80">
    <property type="entry name" value="Glycosidases"/>
    <property type="match status" value="1"/>
</dbReference>
<evidence type="ECO:0000256" key="1">
    <source>
        <dbReference type="ARBA" id="ARBA00007806"/>
    </source>
</evidence>
<dbReference type="InterPro" id="IPR000322">
    <property type="entry name" value="Glyco_hydro_31_TIM"/>
</dbReference>
<gene>
    <name evidence="5" type="primary">g4655</name>
    <name evidence="5" type="ORF">VP750_LOCUS3970</name>
</gene>
<dbReference type="InterPro" id="IPR017853">
    <property type="entry name" value="GH"/>
</dbReference>
<dbReference type="Pfam" id="PF21365">
    <property type="entry name" value="Glyco_hydro_31_3rd"/>
    <property type="match status" value="1"/>
</dbReference>
<evidence type="ECO:0000313" key="5">
    <source>
        <dbReference type="EMBL" id="CAL5222311.1"/>
    </source>
</evidence>
<dbReference type="Proteomes" id="UP001497392">
    <property type="component" value="Unassembled WGS sequence"/>
</dbReference>
<protein>
    <submittedName>
        <fullName evidence="5">G4655 protein</fullName>
    </submittedName>
</protein>
<name>A0ABP1FSA7_9CHLO</name>
<dbReference type="Gene3D" id="2.60.40.1180">
    <property type="entry name" value="Golgi alpha-mannosidase II"/>
    <property type="match status" value="2"/>
</dbReference>
<accession>A0ABP1FSA7</accession>
<evidence type="ECO:0000256" key="2">
    <source>
        <dbReference type="RuleBase" id="RU361185"/>
    </source>
</evidence>
<dbReference type="InterPro" id="IPR013780">
    <property type="entry name" value="Glyco_hydro_b"/>
</dbReference>
<evidence type="ECO:0000259" key="4">
    <source>
        <dbReference type="Pfam" id="PF21365"/>
    </source>
</evidence>
<dbReference type="PANTHER" id="PTHR22762:SF133">
    <property type="entry name" value="P-TYPE DOMAIN-CONTAINING PROTEIN"/>
    <property type="match status" value="1"/>
</dbReference>
<keyword evidence="2" id="KW-0326">Glycosidase</keyword>
<dbReference type="SUPFAM" id="SSF51445">
    <property type="entry name" value="(Trans)glycosidases"/>
    <property type="match status" value="1"/>
</dbReference>
<keyword evidence="2" id="KW-0378">Hydrolase</keyword>
<organism evidence="5 6">
    <name type="scientific">Coccomyxa viridis</name>
    <dbReference type="NCBI Taxonomy" id="1274662"/>
    <lineage>
        <taxon>Eukaryota</taxon>
        <taxon>Viridiplantae</taxon>
        <taxon>Chlorophyta</taxon>
        <taxon>core chlorophytes</taxon>
        <taxon>Trebouxiophyceae</taxon>
        <taxon>Trebouxiophyceae incertae sedis</taxon>
        <taxon>Coccomyxaceae</taxon>
        <taxon>Coccomyxa</taxon>
    </lineage>
</organism>